<proteinExistence type="predicted"/>
<dbReference type="EMBL" id="LBPV01000048">
    <property type="protein sequence ID" value="KKP64331.1"/>
    <property type="molecule type" value="Genomic_DNA"/>
</dbReference>
<evidence type="ECO:0000313" key="1">
    <source>
        <dbReference type="EMBL" id="KKP64331.1"/>
    </source>
</evidence>
<sequence>MSLTEIPENDVDILEPIPLVEKEKTPVFHDEGKFTVIEGSDVESGTYTIDTRIVKQLLDDEEWETLLKLKSDNKIIDTNAEDDYAIPAAYKDEGEVYRLWNKSEDPKGEKAKQAHERIIELVRTNTHPDTIYDEVHKLKEEFENNIKSPNLPA</sequence>
<dbReference type="AlphaFoldDB" id="A0A0G0BL03"/>
<organism evidence="1 2">
    <name type="scientific">candidate division WS6 bacterium GW2011_GWE1_34_7</name>
    <dbReference type="NCBI Taxonomy" id="1619093"/>
    <lineage>
        <taxon>Bacteria</taxon>
        <taxon>Candidatus Dojkabacteria</taxon>
    </lineage>
</organism>
<dbReference type="Proteomes" id="UP000033866">
    <property type="component" value="Unassembled WGS sequence"/>
</dbReference>
<comment type="caution">
    <text evidence="1">The sequence shown here is derived from an EMBL/GenBank/DDBJ whole genome shotgun (WGS) entry which is preliminary data.</text>
</comment>
<accession>A0A0G0BL03</accession>
<protein>
    <submittedName>
        <fullName evidence="1">Uncharacterized protein</fullName>
    </submittedName>
</protein>
<evidence type="ECO:0000313" key="2">
    <source>
        <dbReference type="Proteomes" id="UP000033866"/>
    </source>
</evidence>
<name>A0A0G0BL03_9BACT</name>
<gene>
    <name evidence="1" type="ORF">UR61_C0048G0004</name>
</gene>
<reference evidence="1 2" key="1">
    <citation type="journal article" date="2015" name="Nature">
        <title>rRNA introns, odd ribosomes, and small enigmatic genomes across a large radiation of phyla.</title>
        <authorList>
            <person name="Brown C.T."/>
            <person name="Hug L.A."/>
            <person name="Thomas B.C."/>
            <person name="Sharon I."/>
            <person name="Castelle C.J."/>
            <person name="Singh A."/>
            <person name="Wilkins M.J."/>
            <person name="Williams K.H."/>
            <person name="Banfield J.F."/>
        </authorList>
    </citation>
    <scope>NUCLEOTIDE SEQUENCE [LARGE SCALE GENOMIC DNA]</scope>
</reference>